<dbReference type="Pfam" id="PF00665">
    <property type="entry name" value="rve"/>
    <property type="match status" value="1"/>
</dbReference>
<dbReference type="InterPro" id="IPR012337">
    <property type="entry name" value="RNaseH-like_sf"/>
</dbReference>
<dbReference type="OrthoDB" id="6381127at2759"/>
<dbReference type="PANTHER" id="PTHR47266">
    <property type="entry name" value="ENDONUCLEASE-RELATED"/>
    <property type="match status" value="1"/>
</dbReference>
<evidence type="ECO:0000259" key="1">
    <source>
        <dbReference type="PROSITE" id="PS50994"/>
    </source>
</evidence>
<name>A0A371E9U4_MUCPR</name>
<dbReference type="InterPro" id="IPR001584">
    <property type="entry name" value="Integrase_cat-core"/>
</dbReference>
<dbReference type="Proteomes" id="UP000257109">
    <property type="component" value="Unassembled WGS sequence"/>
</dbReference>
<organism evidence="2 3">
    <name type="scientific">Mucuna pruriens</name>
    <name type="common">Velvet bean</name>
    <name type="synonym">Dolichos pruriens</name>
    <dbReference type="NCBI Taxonomy" id="157652"/>
    <lineage>
        <taxon>Eukaryota</taxon>
        <taxon>Viridiplantae</taxon>
        <taxon>Streptophyta</taxon>
        <taxon>Embryophyta</taxon>
        <taxon>Tracheophyta</taxon>
        <taxon>Spermatophyta</taxon>
        <taxon>Magnoliopsida</taxon>
        <taxon>eudicotyledons</taxon>
        <taxon>Gunneridae</taxon>
        <taxon>Pentapetalae</taxon>
        <taxon>rosids</taxon>
        <taxon>fabids</taxon>
        <taxon>Fabales</taxon>
        <taxon>Fabaceae</taxon>
        <taxon>Papilionoideae</taxon>
        <taxon>50 kb inversion clade</taxon>
        <taxon>NPAAA clade</taxon>
        <taxon>indigoferoid/millettioid clade</taxon>
        <taxon>Phaseoleae</taxon>
        <taxon>Mucuna</taxon>
    </lineage>
</organism>
<feature type="domain" description="Integrase catalytic" evidence="1">
    <location>
        <begin position="34"/>
        <end position="154"/>
    </location>
</feature>
<dbReference type="AlphaFoldDB" id="A0A371E9U4"/>
<dbReference type="Gene3D" id="3.30.420.10">
    <property type="entry name" value="Ribonuclease H-like superfamily/Ribonuclease H"/>
    <property type="match status" value="1"/>
</dbReference>
<dbReference type="InterPro" id="IPR036397">
    <property type="entry name" value="RNaseH_sf"/>
</dbReference>
<dbReference type="EMBL" id="QJKJ01015271">
    <property type="protein sequence ID" value="RDX62794.1"/>
    <property type="molecule type" value="Genomic_DNA"/>
</dbReference>
<dbReference type="SUPFAM" id="SSF53098">
    <property type="entry name" value="Ribonuclease H-like"/>
    <property type="match status" value="1"/>
</dbReference>
<dbReference type="GO" id="GO:0015074">
    <property type="term" value="P:DNA integration"/>
    <property type="evidence" value="ECO:0007669"/>
    <property type="project" value="InterPro"/>
</dbReference>
<comment type="caution">
    <text evidence="2">The sequence shown here is derived from an EMBL/GenBank/DDBJ whole genome shotgun (WGS) entry which is preliminary data.</text>
</comment>
<evidence type="ECO:0000313" key="3">
    <source>
        <dbReference type="Proteomes" id="UP000257109"/>
    </source>
</evidence>
<dbReference type="GO" id="GO:0003676">
    <property type="term" value="F:nucleic acid binding"/>
    <property type="evidence" value="ECO:0007669"/>
    <property type="project" value="InterPro"/>
</dbReference>
<gene>
    <name evidence="2" type="primary">pro-pol</name>
    <name evidence="2" type="ORF">CR513_58836</name>
</gene>
<dbReference type="InterPro" id="IPR052160">
    <property type="entry name" value="Gypsy_RT_Integrase-like"/>
</dbReference>
<sequence length="154" mass="17542">MNDDDGSSLLAKALTIRSTRVRWQAKRSPLTTFDLSVPVRCIKYDLSGIIFMGPFPVSYGNSYILLTVDYVSRWVEARATKANDAKTIVEFMKSNIFYRLGVPKALISDQGCHFCNYAMATLLKKYGVVHRVATVYYPQTNDQVEVFNREIKKL</sequence>
<protein>
    <submittedName>
        <fullName evidence="2">Pro-Pol polyprotein</fullName>
    </submittedName>
</protein>
<feature type="non-terminal residue" evidence="2">
    <location>
        <position position="1"/>
    </location>
</feature>
<reference evidence="2" key="1">
    <citation type="submission" date="2018-05" db="EMBL/GenBank/DDBJ databases">
        <title>Draft genome of Mucuna pruriens seed.</title>
        <authorList>
            <person name="Nnadi N.E."/>
            <person name="Vos R."/>
            <person name="Hasami M.H."/>
            <person name="Devisetty U.K."/>
            <person name="Aguiy J.C."/>
        </authorList>
    </citation>
    <scope>NUCLEOTIDE SEQUENCE [LARGE SCALE GENOMIC DNA]</scope>
    <source>
        <strain evidence="2">JCA_2017</strain>
    </source>
</reference>
<dbReference type="STRING" id="157652.A0A371E9U4"/>
<dbReference type="PROSITE" id="PS50994">
    <property type="entry name" value="INTEGRASE"/>
    <property type="match status" value="1"/>
</dbReference>
<accession>A0A371E9U4</accession>
<keyword evidence="3" id="KW-1185">Reference proteome</keyword>
<proteinExistence type="predicted"/>
<evidence type="ECO:0000313" key="2">
    <source>
        <dbReference type="EMBL" id="RDX62794.1"/>
    </source>
</evidence>